<feature type="domain" description="CAAX prenyl protease 2/Lysostaphin resistance protein A-like" evidence="2">
    <location>
        <begin position="7"/>
        <end position="94"/>
    </location>
</feature>
<dbReference type="InterPro" id="IPR003675">
    <property type="entry name" value="Rce1/LyrA-like_dom"/>
</dbReference>
<dbReference type="GO" id="GO:0080120">
    <property type="term" value="P:CAAX-box protein maturation"/>
    <property type="evidence" value="ECO:0007669"/>
    <property type="project" value="UniProtKB-ARBA"/>
</dbReference>
<feature type="transmembrane region" description="Helical" evidence="1">
    <location>
        <begin position="6"/>
        <end position="25"/>
    </location>
</feature>
<organism evidence="3 4">
    <name type="scientific">Gallintestinimicrobium propionicum</name>
    <dbReference type="NCBI Taxonomy" id="2981770"/>
    <lineage>
        <taxon>Bacteria</taxon>
        <taxon>Bacillati</taxon>
        <taxon>Bacillota</taxon>
        <taxon>Clostridia</taxon>
        <taxon>Lachnospirales</taxon>
        <taxon>Lachnospiraceae</taxon>
        <taxon>Gallintestinimicrobium</taxon>
    </lineage>
</organism>
<gene>
    <name evidence="3" type="ORF">LKD45_08865</name>
</gene>
<comment type="caution">
    <text evidence="3">The sequence shown here is derived from an EMBL/GenBank/DDBJ whole genome shotgun (WGS) entry which is preliminary data.</text>
</comment>
<dbReference type="Pfam" id="PF02517">
    <property type="entry name" value="Rce1-like"/>
    <property type="match status" value="1"/>
</dbReference>
<name>A0AAE3AXN2_9FIRM</name>
<dbReference type="EMBL" id="JAJEQF010000020">
    <property type="protein sequence ID" value="MCC2167799.1"/>
    <property type="molecule type" value="Genomic_DNA"/>
</dbReference>
<keyword evidence="3" id="KW-0378">Hydrolase</keyword>
<evidence type="ECO:0000313" key="4">
    <source>
        <dbReference type="Proteomes" id="UP001199355"/>
    </source>
</evidence>
<evidence type="ECO:0000313" key="3">
    <source>
        <dbReference type="EMBL" id="MCC2167799.1"/>
    </source>
</evidence>
<evidence type="ECO:0000256" key="1">
    <source>
        <dbReference type="SAM" id="Phobius"/>
    </source>
</evidence>
<keyword evidence="3" id="KW-0482">Metalloprotease</keyword>
<sequence length="141" mass="15417">MQFDTPVWLGIISYGILAPLGEEIVFRGVVYGQLRKVLKVPYAVVLSGLAFGLFHGNLVQAVYATVIGCLLALVYEWYGTIAAPMLFHSVANLFVYVMLELLPFGSVFLSVPSCVLFLVLSAGSLFLLWMLQGKAALRQKG</sequence>
<dbReference type="GO" id="GO:0004175">
    <property type="term" value="F:endopeptidase activity"/>
    <property type="evidence" value="ECO:0007669"/>
    <property type="project" value="UniProtKB-ARBA"/>
</dbReference>
<keyword evidence="4" id="KW-1185">Reference proteome</keyword>
<keyword evidence="1" id="KW-0472">Membrane</keyword>
<dbReference type="PANTHER" id="PTHR36435">
    <property type="entry name" value="SLR1288 PROTEIN"/>
    <property type="match status" value="1"/>
</dbReference>
<protein>
    <submittedName>
        <fullName evidence="3">CPBP family intramembrane metalloprotease</fullName>
    </submittedName>
</protein>
<reference evidence="3 4" key="1">
    <citation type="submission" date="2021-10" db="EMBL/GenBank/DDBJ databases">
        <title>Anaerobic single-cell dispensing facilitates the cultivation of human gut bacteria.</title>
        <authorList>
            <person name="Afrizal A."/>
        </authorList>
    </citation>
    <scope>NUCLEOTIDE SEQUENCE [LARGE SCALE GENOMIC DNA]</scope>
    <source>
        <strain evidence="3 4">CLA-AA-H244</strain>
    </source>
</reference>
<keyword evidence="1" id="KW-1133">Transmembrane helix</keyword>
<keyword evidence="3" id="KW-0645">Protease</keyword>
<dbReference type="InterPro" id="IPR052710">
    <property type="entry name" value="CAAX_protease"/>
</dbReference>
<feature type="transmembrane region" description="Helical" evidence="1">
    <location>
        <begin position="37"/>
        <end position="55"/>
    </location>
</feature>
<dbReference type="GO" id="GO:0008237">
    <property type="term" value="F:metallopeptidase activity"/>
    <property type="evidence" value="ECO:0007669"/>
    <property type="project" value="UniProtKB-KW"/>
</dbReference>
<dbReference type="Proteomes" id="UP001199355">
    <property type="component" value="Unassembled WGS sequence"/>
</dbReference>
<feature type="transmembrane region" description="Helical" evidence="1">
    <location>
        <begin position="61"/>
        <end position="78"/>
    </location>
</feature>
<keyword evidence="1" id="KW-0812">Transmembrane</keyword>
<feature type="transmembrane region" description="Helical" evidence="1">
    <location>
        <begin position="110"/>
        <end position="131"/>
    </location>
</feature>
<dbReference type="AlphaFoldDB" id="A0AAE3AXN2"/>
<dbReference type="PANTHER" id="PTHR36435:SF1">
    <property type="entry name" value="CAAX AMINO TERMINAL PROTEASE FAMILY PROTEIN"/>
    <property type="match status" value="1"/>
</dbReference>
<evidence type="ECO:0000259" key="2">
    <source>
        <dbReference type="Pfam" id="PF02517"/>
    </source>
</evidence>
<proteinExistence type="predicted"/>
<accession>A0AAE3AXN2</accession>